<feature type="domain" description="Cytochrome c-552/4" evidence="2">
    <location>
        <begin position="54"/>
        <end position="135"/>
    </location>
</feature>
<dbReference type="SUPFAM" id="SSF48695">
    <property type="entry name" value="Multiheme cytochromes"/>
    <property type="match status" value="1"/>
</dbReference>
<dbReference type="InterPro" id="IPR051829">
    <property type="entry name" value="Multiheme_Cytochr_ET"/>
</dbReference>
<dbReference type="InterPro" id="IPR036280">
    <property type="entry name" value="Multihaem_cyt_sf"/>
</dbReference>
<gene>
    <name evidence="3" type="ORF">G3M78_03845</name>
</gene>
<dbReference type="Proteomes" id="UP000594464">
    <property type="component" value="Chromosome"/>
</dbReference>
<dbReference type="Gene3D" id="1.10.1130.10">
    <property type="entry name" value="Flavocytochrome C3, Chain A"/>
    <property type="match status" value="1"/>
</dbReference>
<keyword evidence="1" id="KW-0732">Signal</keyword>
<reference evidence="4" key="1">
    <citation type="submission" date="2020-02" db="EMBL/GenBank/DDBJ databases">
        <title>Genomic and physiological characterization of two novel Nitrospinaceae genera.</title>
        <authorList>
            <person name="Mueller A.J."/>
            <person name="Jung M.-Y."/>
            <person name="Strachan C.R."/>
            <person name="Herbold C.W."/>
            <person name="Kirkegaard R.H."/>
            <person name="Daims H."/>
        </authorList>
    </citation>
    <scope>NUCLEOTIDE SEQUENCE [LARGE SCALE GENOMIC DNA]</scope>
</reference>
<evidence type="ECO:0000313" key="3">
    <source>
        <dbReference type="EMBL" id="QPJ64572.1"/>
    </source>
</evidence>
<dbReference type="PANTHER" id="PTHR35038">
    <property type="entry name" value="DISSIMILATORY SULFITE REDUCTASE SIRA"/>
    <property type="match status" value="1"/>
</dbReference>
<dbReference type="InterPro" id="IPR023155">
    <property type="entry name" value="Cyt_c-552/4"/>
</dbReference>
<evidence type="ECO:0000313" key="4">
    <source>
        <dbReference type="Proteomes" id="UP000594464"/>
    </source>
</evidence>
<accession>A0A7T0C124</accession>
<protein>
    <recommendedName>
        <fullName evidence="2">Cytochrome c-552/4 domain-containing protein</fullName>
    </recommendedName>
</protein>
<sequence length="553" mass="62382">MQLNSIQQQKPFSRAYLWVAFFSATLLAGFIFSAPVSAASLEIEEVIGYQSAHVCKTCHPRHFNEWRVSNHAYGQLSPFMNNFNKLMHQKTSGTAGAFCVRCHSPMAIIMGEDPLAPVELRNTVAIEGITCVVCHRMVGNHGKTRAEVFIKKGPIEEELFGPFDGIKQIPIGREGELTHKASMSKNISSGQFCGQCHDVPVANGFRLEDLFGEWRNSPAAREGTTCQDCHMGVEQGVKSPRAKGQIAVIKGKEFPVRTLSDHTFAGPDYSVLDISDFPLRRFEWPVLMDDPNFYNWIEKVNAKKAAGEKMNRLDKRKWKKYQKLVKKSEELLAMAKRKRVELLRNSAELTYEVPEAIERGDDLDIAVNITNKISGHSLPAGFNTERQVWLHVKVMDDKGKIVYQSGDLDEYGDLKDNKSLAVIRGEADYDHDLFNLQSKFKLQTIAGHEREDHFFIPRDVDNFAYVRPAAFPSASFNGPPPVRVQKNSIPPLKTRTADYSVDTDGSSAFYDVEISFNFRNFAPIVLKQLDAAEFIPRLEIVEMASKKFKVNVR</sequence>
<proteinExistence type="predicted"/>
<dbReference type="KEGG" id="nva:G3M78_03845"/>
<dbReference type="AlphaFoldDB" id="A0A7T0C124"/>
<organism evidence="3 4">
    <name type="scientific">Candidatus Nitrohelix vancouverensis</name>
    <dbReference type="NCBI Taxonomy" id="2705534"/>
    <lineage>
        <taxon>Bacteria</taxon>
        <taxon>Pseudomonadati</taxon>
        <taxon>Nitrospinota/Tectimicrobiota group</taxon>
        <taxon>Nitrospinota</taxon>
        <taxon>Nitrospinia</taxon>
        <taxon>Nitrospinales</taxon>
        <taxon>Nitrospinaceae</taxon>
        <taxon>Candidatus Nitrohelix</taxon>
    </lineage>
</organism>
<dbReference type="EMBL" id="CP048620">
    <property type="protein sequence ID" value="QPJ64572.1"/>
    <property type="molecule type" value="Genomic_DNA"/>
</dbReference>
<evidence type="ECO:0000259" key="2">
    <source>
        <dbReference type="Pfam" id="PF13435"/>
    </source>
</evidence>
<name>A0A7T0C124_9BACT</name>
<dbReference type="Pfam" id="PF13435">
    <property type="entry name" value="Cytochrome_C554"/>
    <property type="match status" value="1"/>
</dbReference>
<evidence type="ECO:0000256" key="1">
    <source>
        <dbReference type="ARBA" id="ARBA00022729"/>
    </source>
</evidence>